<keyword evidence="9" id="KW-0753">Steroid metabolism</keyword>
<evidence type="ECO:0000256" key="4">
    <source>
        <dbReference type="ARBA" id="ARBA00022630"/>
    </source>
</evidence>
<comment type="pathway">
    <text evidence="12">Steroid metabolism; cholesterol degradation.</text>
</comment>
<dbReference type="SUPFAM" id="SSF51905">
    <property type="entry name" value="FAD/NAD(P)-binding domain"/>
    <property type="match status" value="1"/>
</dbReference>
<comment type="similarity">
    <text evidence="2">Belongs to the GMC oxidoreductase family.</text>
</comment>
<dbReference type="GO" id="GO:0016995">
    <property type="term" value="F:cholesterol oxidase activity"/>
    <property type="evidence" value="ECO:0007669"/>
    <property type="project" value="UniProtKB-EC"/>
</dbReference>
<dbReference type="Pfam" id="PF05199">
    <property type="entry name" value="GMC_oxred_C"/>
    <property type="match status" value="1"/>
</dbReference>
<keyword evidence="5" id="KW-0274">FAD</keyword>
<name>A0ABU0I9S3_9HYPH</name>
<evidence type="ECO:0000256" key="14">
    <source>
        <dbReference type="ARBA" id="ARBA00049744"/>
    </source>
</evidence>
<evidence type="ECO:0000313" key="18">
    <source>
        <dbReference type="Proteomes" id="UP001235269"/>
    </source>
</evidence>
<evidence type="ECO:0000256" key="2">
    <source>
        <dbReference type="ARBA" id="ARBA00010790"/>
    </source>
</evidence>
<dbReference type="PANTHER" id="PTHR47470">
    <property type="entry name" value="CHOLESTEROL OXIDASE"/>
    <property type="match status" value="1"/>
</dbReference>
<proteinExistence type="inferred from homology"/>
<dbReference type="InterPro" id="IPR007867">
    <property type="entry name" value="GMC_OxRtase_C"/>
</dbReference>
<evidence type="ECO:0000256" key="8">
    <source>
        <dbReference type="ARBA" id="ARBA00023166"/>
    </source>
</evidence>
<dbReference type="EMBL" id="JAUSWH010000003">
    <property type="protein sequence ID" value="MDQ0454982.1"/>
    <property type="molecule type" value="Genomic_DNA"/>
</dbReference>
<keyword evidence="3" id="KW-0153">Cholesterol metabolism</keyword>
<evidence type="ECO:0000256" key="10">
    <source>
        <dbReference type="ARBA" id="ARBA00023235"/>
    </source>
</evidence>
<keyword evidence="7" id="KW-0443">Lipid metabolism</keyword>
<evidence type="ECO:0000256" key="5">
    <source>
        <dbReference type="ARBA" id="ARBA00022827"/>
    </source>
</evidence>
<dbReference type="PANTHER" id="PTHR47470:SF1">
    <property type="entry name" value="FAD-DEPENDENT OXIDOREDUCTASE 2 FAD BINDING DOMAIN-CONTAINING PROTEIN"/>
    <property type="match status" value="1"/>
</dbReference>
<evidence type="ECO:0000313" key="17">
    <source>
        <dbReference type="EMBL" id="MDQ0454982.1"/>
    </source>
</evidence>
<dbReference type="InterPro" id="IPR052542">
    <property type="entry name" value="Cholesterol_Oxidase"/>
</dbReference>
<sequence length="682" mass="74587">MATPVNNTSLQEVIIIGSGFGGSVSALRLSEAFRDKGWTGDKPVLLLERGQDWWGNLTGNPVTTPPFCNYRQPDQRAGWFVTAEPLGTPQNGPAMDDQTVNFNTAQTYACRPITQFPGLLEAIANPGLTMTALVGAALGGTSHVYNTFFQKPSKLAFTLAFRDPENLSSIDDVLLNYDDLEGHYETVKAIMDPNSIPDGVLNSPAYLSTKAFMEQVEAIKKHDGDDSFHPPIKETHLEKTELAMDWDVVKNEIAATMLPSAIIGEMWYGMNSFTKETDGSLRGIKKALDQNYLKQANDTGMLQIQCLCEVTNVFIDPASSADEPIYVVTANLINPQNPLSPSPVVYRARNVIFSAGSMHSAPMLLEFANNPNPLDISQNGLPALSRYVGMFWGQNGDVMGTQTMNGRTRPSDGGPGSVDASFYYVKDPSLFESDGNKVDDETLKKAFDECIDFMLDHHAAPFIRFLLYPAWYEEVDNLQNTYNMAICYKPAPGQFVPTTKQKEGGRQTYTLFYPSSEEPATNPLLSKMVRGEASELSGKGVTDSLNTLITTLHRWCEANESKGPGEHSYGLSKPLRYGGPMPIFPSSGLYASRDSDKELLKSTKEQFITAYGMTAHPLGGCVLGKACDKRGRLLDFGQNPIKGLYVVDGSLIPGSTGACTPAWTIAAVAEYCLTDITRDIVH</sequence>
<dbReference type="Gene3D" id="3.50.50.60">
    <property type="entry name" value="FAD/NAD(P)-binding domain"/>
    <property type="match status" value="3"/>
</dbReference>
<organism evidence="17 18">
    <name type="scientific">Rhizobium paknamense</name>
    <dbReference type="NCBI Taxonomy" id="1206817"/>
    <lineage>
        <taxon>Bacteria</taxon>
        <taxon>Pseudomonadati</taxon>
        <taxon>Pseudomonadota</taxon>
        <taxon>Alphaproteobacteria</taxon>
        <taxon>Hyphomicrobiales</taxon>
        <taxon>Rhizobiaceae</taxon>
        <taxon>Rhizobium/Agrobacterium group</taxon>
        <taxon>Rhizobium</taxon>
    </lineage>
</organism>
<dbReference type="InterPro" id="IPR036188">
    <property type="entry name" value="FAD/NAD-bd_sf"/>
</dbReference>
<keyword evidence="10" id="KW-0413">Isomerase</keyword>
<keyword evidence="8" id="KW-1207">Sterol metabolism</keyword>
<evidence type="ECO:0000256" key="15">
    <source>
        <dbReference type="ARBA" id="ARBA00049778"/>
    </source>
</evidence>
<evidence type="ECO:0000256" key="11">
    <source>
        <dbReference type="ARBA" id="ARBA00038856"/>
    </source>
</evidence>
<evidence type="ECO:0000256" key="1">
    <source>
        <dbReference type="ARBA" id="ARBA00001974"/>
    </source>
</evidence>
<accession>A0ABU0I9S3</accession>
<feature type="domain" description="Glucose-methanol-choline oxidoreductase C-terminal" evidence="16">
    <location>
        <begin position="592"/>
        <end position="669"/>
    </location>
</feature>
<evidence type="ECO:0000256" key="7">
    <source>
        <dbReference type="ARBA" id="ARBA00023098"/>
    </source>
</evidence>
<gene>
    <name evidence="17" type="ORF">QO005_001312</name>
</gene>
<protein>
    <recommendedName>
        <fullName evidence="14">Cholesterol oxidase</fullName>
        <ecNumber evidence="13">1.1.3.6</ecNumber>
        <ecNumber evidence="11">5.3.3.1</ecNumber>
    </recommendedName>
    <alternativeName>
        <fullName evidence="15">Cholesterol isomerase</fullName>
    </alternativeName>
</protein>
<keyword evidence="18" id="KW-1185">Reference proteome</keyword>
<comment type="cofactor">
    <cofactor evidence="1">
        <name>FAD</name>
        <dbReference type="ChEBI" id="CHEBI:57692"/>
    </cofactor>
</comment>
<keyword evidence="4" id="KW-0285">Flavoprotein</keyword>
<dbReference type="RefSeq" id="WP_307157187.1">
    <property type="nucleotide sequence ID" value="NZ_JAUSWH010000003.1"/>
</dbReference>
<keyword evidence="6 17" id="KW-0560">Oxidoreductase</keyword>
<evidence type="ECO:0000256" key="3">
    <source>
        <dbReference type="ARBA" id="ARBA00022548"/>
    </source>
</evidence>
<dbReference type="Proteomes" id="UP001235269">
    <property type="component" value="Unassembled WGS sequence"/>
</dbReference>
<evidence type="ECO:0000256" key="12">
    <source>
        <dbReference type="ARBA" id="ARBA00049645"/>
    </source>
</evidence>
<evidence type="ECO:0000256" key="9">
    <source>
        <dbReference type="ARBA" id="ARBA00023221"/>
    </source>
</evidence>
<evidence type="ECO:0000256" key="6">
    <source>
        <dbReference type="ARBA" id="ARBA00023002"/>
    </source>
</evidence>
<dbReference type="EC" id="5.3.3.1" evidence="11"/>
<reference evidence="17 18" key="1">
    <citation type="submission" date="2023-07" db="EMBL/GenBank/DDBJ databases">
        <title>Genomic Encyclopedia of Type Strains, Phase IV (KMG-IV): sequencing the most valuable type-strain genomes for metagenomic binning, comparative biology and taxonomic classification.</title>
        <authorList>
            <person name="Goeker M."/>
        </authorList>
    </citation>
    <scope>NUCLEOTIDE SEQUENCE [LARGE SCALE GENOMIC DNA]</scope>
    <source>
        <strain evidence="17 18">DSM 100301</strain>
    </source>
</reference>
<evidence type="ECO:0000256" key="13">
    <source>
        <dbReference type="ARBA" id="ARBA00049723"/>
    </source>
</evidence>
<comment type="caution">
    <text evidence="17">The sequence shown here is derived from an EMBL/GenBank/DDBJ whole genome shotgun (WGS) entry which is preliminary data.</text>
</comment>
<dbReference type="EC" id="1.1.3.6" evidence="13"/>
<evidence type="ECO:0000259" key="16">
    <source>
        <dbReference type="Pfam" id="PF05199"/>
    </source>
</evidence>